<evidence type="ECO:0000313" key="2">
    <source>
        <dbReference type="Proteomes" id="UP000037397"/>
    </source>
</evidence>
<dbReference type="EMBL" id="LAIR01000002">
    <property type="protein sequence ID" value="KNX38073.1"/>
    <property type="molecule type" value="Genomic_DNA"/>
</dbReference>
<proteinExistence type="predicted"/>
<accession>A0A0L6CKP0</accession>
<protein>
    <submittedName>
        <fullName evidence="1">Uncharacterized protein</fullName>
    </submittedName>
</protein>
<dbReference type="OrthoDB" id="3556589at2"/>
<dbReference type="AlphaFoldDB" id="A0A0L6CKP0"/>
<evidence type="ECO:0000313" key="1">
    <source>
        <dbReference type="EMBL" id="KNX38073.1"/>
    </source>
</evidence>
<dbReference type="RefSeq" id="WP_050670486.1">
    <property type="nucleotide sequence ID" value="NZ_LAIR01000002.1"/>
</dbReference>
<name>A0A0L6CKP0_9MICO</name>
<sequence length="135" mass="14360">MLPGSDIGTYMRAGLSYKPLPDTAGHLVHGARVTVAEHATSTDDARRLLTMLGLIDAPERQPAPVDVAYVAAPVQLDDEHPDVLAATRLSPLRRQVAALDALGMSTANSARILGVHPRSVSRSRAENRHNGRVAA</sequence>
<gene>
    <name evidence="1" type="ORF">VV01_14455</name>
</gene>
<reference evidence="2" key="1">
    <citation type="submission" date="2015-03" db="EMBL/GenBank/DDBJ databases">
        <title>Luteipulveratus halotolerans sp. nov., a novel actinobacterium (Dermacoccaceae) from Sarawak, Malaysia.</title>
        <authorList>
            <person name="Juboi H."/>
            <person name="Basik A."/>
            <person name="Shamsul S.S."/>
            <person name="Arnold P."/>
            <person name="Schmitt E.K."/>
            <person name="Sanglier J.-J."/>
            <person name="Yeo T."/>
        </authorList>
    </citation>
    <scope>NUCLEOTIDE SEQUENCE [LARGE SCALE GENOMIC DNA]</scope>
    <source>
        <strain evidence="2">C296001</strain>
    </source>
</reference>
<organism evidence="1 2">
    <name type="scientific">Luteipulveratus halotolerans</name>
    <dbReference type="NCBI Taxonomy" id="1631356"/>
    <lineage>
        <taxon>Bacteria</taxon>
        <taxon>Bacillati</taxon>
        <taxon>Actinomycetota</taxon>
        <taxon>Actinomycetes</taxon>
        <taxon>Micrococcales</taxon>
        <taxon>Dermacoccaceae</taxon>
        <taxon>Luteipulveratus</taxon>
    </lineage>
</organism>
<keyword evidence="2" id="KW-1185">Reference proteome</keyword>
<comment type="caution">
    <text evidence="1">The sequence shown here is derived from an EMBL/GenBank/DDBJ whole genome shotgun (WGS) entry which is preliminary data.</text>
</comment>
<dbReference type="Proteomes" id="UP000037397">
    <property type="component" value="Unassembled WGS sequence"/>
</dbReference>